<dbReference type="GO" id="GO:0003700">
    <property type="term" value="F:DNA-binding transcription factor activity"/>
    <property type="evidence" value="ECO:0007669"/>
    <property type="project" value="InterPro"/>
</dbReference>
<organism evidence="3 4">
    <name type="scientific">Phytomonospora endophytica</name>
    <dbReference type="NCBI Taxonomy" id="714109"/>
    <lineage>
        <taxon>Bacteria</taxon>
        <taxon>Bacillati</taxon>
        <taxon>Actinomycetota</taxon>
        <taxon>Actinomycetes</taxon>
        <taxon>Micromonosporales</taxon>
        <taxon>Micromonosporaceae</taxon>
        <taxon>Phytomonospora</taxon>
    </lineage>
</organism>
<comment type="caution">
    <text evidence="3">The sequence shown here is derived from an EMBL/GenBank/DDBJ whole genome shotgun (WGS) entry which is preliminary data.</text>
</comment>
<proteinExistence type="predicted"/>
<dbReference type="Gene3D" id="1.10.1660.10">
    <property type="match status" value="1"/>
</dbReference>
<dbReference type="Pfam" id="PF00376">
    <property type="entry name" value="MerR"/>
    <property type="match status" value="1"/>
</dbReference>
<dbReference type="CDD" id="cd00592">
    <property type="entry name" value="HTH_MerR-like"/>
    <property type="match status" value="1"/>
</dbReference>
<dbReference type="RefSeq" id="WP_184788012.1">
    <property type="nucleotide sequence ID" value="NZ_BONT01000007.1"/>
</dbReference>
<evidence type="ECO:0000259" key="2">
    <source>
        <dbReference type="PROSITE" id="PS50937"/>
    </source>
</evidence>
<dbReference type="EMBL" id="JACHGT010000006">
    <property type="protein sequence ID" value="MBB6035145.1"/>
    <property type="molecule type" value="Genomic_DNA"/>
</dbReference>
<keyword evidence="4" id="KW-1185">Reference proteome</keyword>
<protein>
    <submittedName>
        <fullName evidence="3">DNA-binding transcriptional MerR regulator</fullName>
    </submittedName>
</protein>
<dbReference type="PANTHER" id="PTHR30204:SF93">
    <property type="entry name" value="HTH MERR-TYPE DOMAIN-CONTAINING PROTEIN"/>
    <property type="match status" value="1"/>
</dbReference>
<dbReference type="InterPro" id="IPR000551">
    <property type="entry name" value="MerR-type_HTH_dom"/>
</dbReference>
<dbReference type="PANTHER" id="PTHR30204">
    <property type="entry name" value="REDOX-CYCLING DRUG-SENSING TRANSCRIPTIONAL ACTIVATOR SOXR"/>
    <property type="match status" value="1"/>
</dbReference>
<reference evidence="3 4" key="1">
    <citation type="submission" date="2020-08" db="EMBL/GenBank/DDBJ databases">
        <title>Genomic Encyclopedia of Type Strains, Phase IV (KMG-IV): sequencing the most valuable type-strain genomes for metagenomic binning, comparative biology and taxonomic classification.</title>
        <authorList>
            <person name="Goeker M."/>
        </authorList>
    </citation>
    <scope>NUCLEOTIDE SEQUENCE [LARGE SCALE GENOMIC DNA]</scope>
    <source>
        <strain evidence="3 4">YIM 65646</strain>
    </source>
</reference>
<accession>A0A841FHD9</accession>
<dbReference type="InterPro" id="IPR009061">
    <property type="entry name" value="DNA-bd_dom_put_sf"/>
</dbReference>
<dbReference type="AlphaFoldDB" id="A0A841FHD9"/>
<dbReference type="SUPFAM" id="SSF46955">
    <property type="entry name" value="Putative DNA-binding domain"/>
    <property type="match status" value="1"/>
</dbReference>
<dbReference type="SMART" id="SM00422">
    <property type="entry name" value="HTH_MERR"/>
    <property type="match status" value="1"/>
</dbReference>
<evidence type="ECO:0000256" key="1">
    <source>
        <dbReference type="ARBA" id="ARBA00023125"/>
    </source>
</evidence>
<evidence type="ECO:0000313" key="4">
    <source>
        <dbReference type="Proteomes" id="UP000548476"/>
    </source>
</evidence>
<feature type="domain" description="HTH merR-type" evidence="2">
    <location>
        <begin position="6"/>
        <end position="73"/>
    </location>
</feature>
<dbReference type="PRINTS" id="PR00040">
    <property type="entry name" value="HTHMERR"/>
</dbReference>
<evidence type="ECO:0000313" key="3">
    <source>
        <dbReference type="EMBL" id="MBB6035145.1"/>
    </source>
</evidence>
<name>A0A841FHD9_9ACTN</name>
<keyword evidence="1 3" id="KW-0238">DNA-binding</keyword>
<dbReference type="PROSITE" id="PS50937">
    <property type="entry name" value="HTH_MERR_2"/>
    <property type="match status" value="1"/>
</dbReference>
<dbReference type="GO" id="GO:0003677">
    <property type="term" value="F:DNA binding"/>
    <property type="evidence" value="ECO:0007669"/>
    <property type="project" value="UniProtKB-KW"/>
</dbReference>
<dbReference type="Proteomes" id="UP000548476">
    <property type="component" value="Unassembled WGS sequence"/>
</dbReference>
<dbReference type="InterPro" id="IPR047057">
    <property type="entry name" value="MerR_fam"/>
</dbReference>
<gene>
    <name evidence="3" type="ORF">HNR73_003002</name>
</gene>
<sequence>MRDGVTIGRAAAFAGVTIKTVRHYHKHGLVPEPPRDSSGYRRYRSADLLRLVQVRTLAAAGVPLTEVGPLLDVDGDRFTTALADVERRLTERIEELAARRDTLRRLAHGDRALLPERACRLLDRGVELGLTPEEIEAHREGMVLMRALVPDAFEDYLGHAEEVLADTRFMALNRECWAAKDLAPDDPRVEELATAMAECFLANPVLLGFSMDLQARTDTAGYGLLNHHGEDHGPAMARLTSLVEKRLRAAGVTIPYQ</sequence>